<name>G4Z4J4_PHYSP</name>
<feature type="region of interest" description="Disordered" evidence="1">
    <location>
        <begin position="161"/>
        <end position="196"/>
    </location>
</feature>
<accession>G4Z4J4</accession>
<dbReference type="KEGG" id="psoj:PHYSODRAFT_298802"/>
<dbReference type="EMBL" id="JH159153">
    <property type="protein sequence ID" value="EGZ20838.1"/>
    <property type="molecule type" value="Genomic_DNA"/>
</dbReference>
<organism evidence="2 3">
    <name type="scientific">Phytophthora sojae (strain P6497)</name>
    <name type="common">Soybean stem and root rot agent</name>
    <name type="synonym">Phytophthora megasperma f. sp. glycines</name>
    <dbReference type="NCBI Taxonomy" id="1094619"/>
    <lineage>
        <taxon>Eukaryota</taxon>
        <taxon>Sar</taxon>
        <taxon>Stramenopiles</taxon>
        <taxon>Oomycota</taxon>
        <taxon>Peronosporomycetes</taxon>
        <taxon>Peronosporales</taxon>
        <taxon>Peronosporaceae</taxon>
        <taxon>Phytophthora</taxon>
    </lineage>
</organism>
<dbReference type="RefSeq" id="XP_009523555.1">
    <property type="nucleotide sequence ID" value="XM_009525260.1"/>
</dbReference>
<dbReference type="InParanoid" id="G4Z4J4"/>
<proteinExistence type="predicted"/>
<evidence type="ECO:0000313" key="2">
    <source>
        <dbReference type="EMBL" id="EGZ20838.1"/>
    </source>
</evidence>
<dbReference type="GeneID" id="20641654"/>
<keyword evidence="3" id="KW-1185">Reference proteome</keyword>
<evidence type="ECO:0000313" key="3">
    <source>
        <dbReference type="Proteomes" id="UP000002640"/>
    </source>
</evidence>
<dbReference type="AlphaFoldDB" id="G4Z4J4"/>
<feature type="region of interest" description="Disordered" evidence="1">
    <location>
        <begin position="102"/>
        <end position="133"/>
    </location>
</feature>
<reference evidence="2 3" key="1">
    <citation type="journal article" date="2006" name="Science">
        <title>Phytophthora genome sequences uncover evolutionary origins and mechanisms of pathogenesis.</title>
        <authorList>
            <person name="Tyler B.M."/>
            <person name="Tripathy S."/>
            <person name="Zhang X."/>
            <person name="Dehal P."/>
            <person name="Jiang R.H."/>
            <person name="Aerts A."/>
            <person name="Arredondo F.D."/>
            <person name="Baxter L."/>
            <person name="Bensasson D."/>
            <person name="Beynon J.L."/>
            <person name="Chapman J."/>
            <person name="Damasceno C.M."/>
            <person name="Dorrance A.E."/>
            <person name="Dou D."/>
            <person name="Dickerman A.W."/>
            <person name="Dubchak I.L."/>
            <person name="Garbelotto M."/>
            <person name="Gijzen M."/>
            <person name="Gordon S.G."/>
            <person name="Govers F."/>
            <person name="Grunwald N.J."/>
            <person name="Huang W."/>
            <person name="Ivors K.L."/>
            <person name="Jones R.W."/>
            <person name="Kamoun S."/>
            <person name="Krampis K."/>
            <person name="Lamour K.H."/>
            <person name="Lee M.K."/>
            <person name="McDonald W.H."/>
            <person name="Medina M."/>
            <person name="Meijer H.J."/>
            <person name="Nordberg E.K."/>
            <person name="Maclean D.J."/>
            <person name="Ospina-Giraldo M.D."/>
            <person name="Morris P.F."/>
            <person name="Phuntumart V."/>
            <person name="Putnam N.H."/>
            <person name="Rash S."/>
            <person name="Rose J.K."/>
            <person name="Sakihama Y."/>
            <person name="Salamov A.A."/>
            <person name="Savidor A."/>
            <person name="Scheuring C.F."/>
            <person name="Smith B.M."/>
            <person name="Sobral B.W."/>
            <person name="Terry A."/>
            <person name="Torto-Alalibo T.A."/>
            <person name="Win J."/>
            <person name="Xu Z."/>
            <person name="Zhang H."/>
            <person name="Grigoriev I.V."/>
            <person name="Rokhsar D.S."/>
            <person name="Boore J.L."/>
        </authorList>
    </citation>
    <scope>NUCLEOTIDE SEQUENCE [LARGE SCALE GENOMIC DNA]</scope>
    <source>
        <strain evidence="2 3">P6497</strain>
    </source>
</reference>
<evidence type="ECO:0000256" key="1">
    <source>
        <dbReference type="SAM" id="MobiDB-lite"/>
    </source>
</evidence>
<protein>
    <submittedName>
        <fullName evidence="2">Uncharacterized protein</fullName>
    </submittedName>
</protein>
<dbReference type="Proteomes" id="UP000002640">
    <property type="component" value="Unassembled WGS sequence"/>
</dbReference>
<gene>
    <name evidence="2" type="ORF">PHYSODRAFT_298802</name>
</gene>
<sequence>MVVPKGAAVLAPEKQPVPEVVAALPAALVPEAVVIVGVRVAVALGTQVPKSSLPSESRLRPSVRLKLPQVPEVASALRESAHQPLVEVVAALGAPEHQSVPGAAACARSRRPPTSCSQCPPKPSPRSEPQSVPEAVDFLRQQPELEVSPIFRAPEGDTSTVAKLPSSGGNDATEGGASVFGRATSDSKGRGGPHARSLFQQDVANSLRMSDVVIVDDLNVALDACDWLAQEAESYWRSANRHGKIHTVTFACRNLDHAVALNGRTWRPLSADTICDLYRSFEALEVQAAAQPNCVVIDSNF</sequence>